<reference evidence="3 4" key="1">
    <citation type="submission" date="2021-09" db="EMBL/GenBank/DDBJ databases">
        <title>Genomic insights and catalytic innovation underlie evolution of tropane alkaloids biosynthesis.</title>
        <authorList>
            <person name="Wang Y.-J."/>
            <person name="Tian T."/>
            <person name="Huang J.-P."/>
            <person name="Huang S.-X."/>
        </authorList>
    </citation>
    <scope>NUCLEOTIDE SEQUENCE [LARGE SCALE GENOMIC DNA]</scope>
    <source>
        <strain evidence="3">KIB-2018</strain>
        <tissue evidence="3">Leaf</tissue>
    </source>
</reference>
<dbReference type="Pfam" id="PF00561">
    <property type="entry name" value="Abhydrolase_1"/>
    <property type="match status" value="1"/>
</dbReference>
<protein>
    <recommendedName>
        <fullName evidence="2">AB hydrolase-1 domain-containing protein</fullName>
    </recommendedName>
</protein>
<sequence length="332" mass="37960">MSQPNHSKARKRHFNIFSTTLSFLRSLFSALVLYIHKVVVTFTDVFLSLNFLLSNMTPCTVDLDDQTTMHYWITNHRRFDKPDLVLVHGYGGHSRWQFAYQVRALSGTFNLYIPDLLFFGKSYTKRGGRSDSFQADCVREGLRKMGLERYNVVGISYGGYVAYQMAANYGEEVNKLVIISSGLCYTEEQKDEHLKKLGNNIYDLLLPQKPLDVRNMIKLAMYKTDPLKWVPDFFVWASIVLGNTNRKEKSELLDHLLARKAGTDVPVLTQETLLIWGDHDNVFPIPLAYQLQRHLGPKCCRIETVKDTGHAANIESPEVVNKLITSFVLGQS</sequence>
<dbReference type="PRINTS" id="PR00111">
    <property type="entry name" value="ABHYDROLASE"/>
</dbReference>
<keyword evidence="1" id="KW-0812">Transmembrane</keyword>
<evidence type="ECO:0000313" key="4">
    <source>
        <dbReference type="Proteomes" id="UP001159364"/>
    </source>
</evidence>
<gene>
    <name evidence="3" type="ORF">K2173_009664</name>
</gene>
<dbReference type="PANTHER" id="PTHR43139">
    <property type="entry name" value="SI:DKEY-122A22.2"/>
    <property type="match status" value="1"/>
</dbReference>
<dbReference type="AlphaFoldDB" id="A0AAV8U7B9"/>
<dbReference type="PANTHER" id="PTHR43139:SF37">
    <property type="entry name" value="ALPHA_BETA-HYDROLASES SUPERFAMILY PROTEIN"/>
    <property type="match status" value="1"/>
</dbReference>
<keyword evidence="1" id="KW-0472">Membrane</keyword>
<dbReference type="SUPFAM" id="SSF53474">
    <property type="entry name" value="alpha/beta-Hydrolases"/>
    <property type="match status" value="1"/>
</dbReference>
<dbReference type="Gene3D" id="3.40.50.1820">
    <property type="entry name" value="alpha/beta hydrolase"/>
    <property type="match status" value="1"/>
</dbReference>
<comment type="caution">
    <text evidence="3">The sequence shown here is derived from an EMBL/GenBank/DDBJ whole genome shotgun (WGS) entry which is preliminary data.</text>
</comment>
<evidence type="ECO:0000313" key="3">
    <source>
        <dbReference type="EMBL" id="KAJ8774233.1"/>
    </source>
</evidence>
<keyword evidence="4" id="KW-1185">Reference proteome</keyword>
<dbReference type="Proteomes" id="UP001159364">
    <property type="component" value="Linkage Group LG01"/>
</dbReference>
<dbReference type="InterPro" id="IPR029058">
    <property type="entry name" value="AB_hydrolase_fold"/>
</dbReference>
<dbReference type="EMBL" id="JAIWQS010000001">
    <property type="protein sequence ID" value="KAJ8774233.1"/>
    <property type="molecule type" value="Genomic_DNA"/>
</dbReference>
<keyword evidence="1" id="KW-1133">Transmembrane helix</keyword>
<feature type="domain" description="AB hydrolase-1" evidence="2">
    <location>
        <begin position="84"/>
        <end position="317"/>
    </location>
</feature>
<organism evidence="3 4">
    <name type="scientific">Erythroxylum novogranatense</name>
    <dbReference type="NCBI Taxonomy" id="1862640"/>
    <lineage>
        <taxon>Eukaryota</taxon>
        <taxon>Viridiplantae</taxon>
        <taxon>Streptophyta</taxon>
        <taxon>Embryophyta</taxon>
        <taxon>Tracheophyta</taxon>
        <taxon>Spermatophyta</taxon>
        <taxon>Magnoliopsida</taxon>
        <taxon>eudicotyledons</taxon>
        <taxon>Gunneridae</taxon>
        <taxon>Pentapetalae</taxon>
        <taxon>rosids</taxon>
        <taxon>fabids</taxon>
        <taxon>Malpighiales</taxon>
        <taxon>Erythroxylaceae</taxon>
        <taxon>Erythroxylum</taxon>
    </lineage>
</organism>
<dbReference type="InterPro" id="IPR000073">
    <property type="entry name" value="AB_hydrolase_1"/>
</dbReference>
<proteinExistence type="predicted"/>
<evidence type="ECO:0000256" key="1">
    <source>
        <dbReference type="SAM" id="Phobius"/>
    </source>
</evidence>
<dbReference type="InterPro" id="IPR052370">
    <property type="entry name" value="Meta-cleavage_hydrolase"/>
</dbReference>
<accession>A0AAV8U7B9</accession>
<evidence type="ECO:0000259" key="2">
    <source>
        <dbReference type="Pfam" id="PF00561"/>
    </source>
</evidence>
<name>A0AAV8U7B9_9ROSI</name>
<feature type="transmembrane region" description="Helical" evidence="1">
    <location>
        <begin position="12"/>
        <end position="35"/>
    </location>
</feature>